<dbReference type="Gene3D" id="3.60.20.10">
    <property type="entry name" value="Glutamine Phosphoribosylpyrophosphate, subunit 1, domain 1"/>
    <property type="match status" value="1"/>
</dbReference>
<organism evidence="4 5">
    <name type="scientific">Lutimonas vermicola</name>
    <dbReference type="NCBI Taxonomy" id="414288"/>
    <lineage>
        <taxon>Bacteria</taxon>
        <taxon>Pseudomonadati</taxon>
        <taxon>Bacteroidota</taxon>
        <taxon>Flavobacteriia</taxon>
        <taxon>Flavobacteriales</taxon>
        <taxon>Flavobacteriaceae</taxon>
        <taxon>Lutimonas</taxon>
    </lineage>
</organism>
<dbReference type="Gene3D" id="2.30.120.10">
    <property type="match status" value="1"/>
</dbReference>
<dbReference type="SUPFAM" id="SSF56235">
    <property type="entry name" value="N-terminal nucleophile aminohydrolases (Ntn hydrolases)"/>
    <property type="match status" value="1"/>
</dbReference>
<protein>
    <submittedName>
        <fullName evidence="4">Penicillin acylase family protein</fullName>
        <ecNumber evidence="4">3.5.1.-</ecNumber>
    </submittedName>
</protein>
<comment type="similarity">
    <text evidence="1">Belongs to the peptidase S45 family.</text>
</comment>
<dbReference type="PIRSF" id="PIRSF001227">
    <property type="entry name" value="Pen_acylase"/>
    <property type="match status" value="1"/>
</dbReference>
<dbReference type="GO" id="GO:0016787">
    <property type="term" value="F:hydrolase activity"/>
    <property type="evidence" value="ECO:0007669"/>
    <property type="project" value="UniProtKB-KW"/>
</dbReference>
<evidence type="ECO:0000313" key="5">
    <source>
        <dbReference type="Proteomes" id="UP001474120"/>
    </source>
</evidence>
<dbReference type="InterPro" id="IPR043146">
    <property type="entry name" value="Penicillin_amidase_N_B-knob"/>
</dbReference>
<proteinExistence type="inferred from homology"/>
<comment type="caution">
    <text evidence="4">The sequence shown here is derived from an EMBL/GenBank/DDBJ whole genome shotgun (WGS) entry which is preliminary data.</text>
</comment>
<evidence type="ECO:0000256" key="1">
    <source>
        <dbReference type="ARBA" id="ARBA00006586"/>
    </source>
</evidence>
<evidence type="ECO:0000313" key="4">
    <source>
        <dbReference type="EMBL" id="MEL4456069.1"/>
    </source>
</evidence>
<dbReference type="Pfam" id="PF01804">
    <property type="entry name" value="Penicil_amidase"/>
    <property type="match status" value="1"/>
</dbReference>
<evidence type="ECO:0000256" key="2">
    <source>
        <dbReference type="ARBA" id="ARBA00022801"/>
    </source>
</evidence>
<dbReference type="InterPro" id="IPR014395">
    <property type="entry name" value="Pen/GL7ACA/AHL_acylase"/>
</dbReference>
<gene>
    <name evidence="4" type="ORF">AABB81_09205</name>
</gene>
<dbReference type="InterPro" id="IPR002692">
    <property type="entry name" value="S45"/>
</dbReference>
<evidence type="ECO:0000256" key="3">
    <source>
        <dbReference type="ARBA" id="ARBA00023145"/>
    </source>
</evidence>
<dbReference type="RefSeq" id="WP_342160097.1">
    <property type="nucleotide sequence ID" value="NZ_JBCDNA010000002.1"/>
</dbReference>
<sequence>MLKKIGYFVIALLLLLGVVSYVYIQNNKPDYKGTVSMNTLDKAVSIYFDDYGIPHIFADNEADAYRALGYVHAQDRLWQMELIRRVAAGRLAEIFGSELVKTDKLFRGLGIDAAADRTIQGLDTNSPHFLLAKAYLDGINHFIDEGKTPIEFKLLGIDKEHYSLKDIYNVYGYMSFSFAQAHKTDPFLTDLKDFLGNQYLLDLDIDISPRTTLIRNSRGMKRMAGNIGTEVSKLMEGLPVPPFIGSNSWVVGPQRTENNKVIFANDPHIGFSQPSVWYQAHLITPEHEMYGFNLALSPFPLLGHNYDYAYGLTMLENDDIDFYAETDDQKYAIRQEIIKVKNEEDIQFEVKTGIHGPLMNDLIETIDGADKIAMDWIYTKFDNEMLQASYAISHSGSLQEFKDGVSKIVAPGLNIMYGDARGNIAWFAAAKLYERAEGVHSKFILDGANGVDDQVSYIDFEDNPHAINPSWHYVYSANNQPEEVNGKLYPGYYLPQDRAKRIVNLIESSDKLSANDVASMIIDVESSVTPELVKIILNNVSTVNLNKNEKEALKILKDWKGDYISDLSAPTIYFKFVYLFFKNTFEDEMGDELFEQFLETHLYKRQIAKQIKLNKSVWWDDVNTKEIKELKDEIITRSFHQTITALESQFGNDPDDWKWSDALSVSHKHAFDKNGMLRGFFNVGPFSTNGGIEVINNQLFKLNPTGNYNVKAGPSTRRIIDFSDVENARAILPTGQSGNVFSKHYKDQADRYLKGEFVKMMMNKDEIKASEDVLVLLPMNDSIE</sequence>
<accession>A0ABU9L136</accession>
<dbReference type="InterPro" id="IPR029055">
    <property type="entry name" value="Ntn_hydrolases_N"/>
</dbReference>
<dbReference type="InterPro" id="IPR023343">
    <property type="entry name" value="Penicillin_amidase_dom1"/>
</dbReference>
<dbReference type="PANTHER" id="PTHR34218">
    <property type="entry name" value="PEPTIDASE S45 PENICILLIN AMIDASE"/>
    <property type="match status" value="1"/>
</dbReference>
<reference evidence="4 5" key="1">
    <citation type="submission" date="2024-04" db="EMBL/GenBank/DDBJ databases">
        <title>whole genome sequencing of Lutimonas vermicola strain IMCC1616.</title>
        <authorList>
            <person name="Bae S.S."/>
        </authorList>
    </citation>
    <scope>NUCLEOTIDE SEQUENCE [LARGE SCALE GENOMIC DNA]</scope>
    <source>
        <strain evidence="4 5">IMCC1616</strain>
    </source>
</reference>
<keyword evidence="5" id="KW-1185">Reference proteome</keyword>
<dbReference type="EMBL" id="JBCDNA010000002">
    <property type="protein sequence ID" value="MEL4456069.1"/>
    <property type="molecule type" value="Genomic_DNA"/>
</dbReference>
<dbReference type="InterPro" id="IPR043147">
    <property type="entry name" value="Penicillin_amidase_A-knob"/>
</dbReference>
<dbReference type="PANTHER" id="PTHR34218:SF5">
    <property type="entry name" value="PENICILLIN ACYLASE FAMILY PROTEIN"/>
    <property type="match status" value="1"/>
</dbReference>
<name>A0ABU9L136_9FLAO</name>
<keyword evidence="3" id="KW-0865">Zymogen</keyword>
<dbReference type="EC" id="3.5.1.-" evidence="4"/>
<dbReference type="Gene3D" id="1.10.439.10">
    <property type="entry name" value="Penicillin Amidohydrolase, domain 1"/>
    <property type="match status" value="1"/>
</dbReference>
<dbReference type="CDD" id="cd03747">
    <property type="entry name" value="Ntn_PGA_like"/>
    <property type="match status" value="1"/>
</dbReference>
<dbReference type="Proteomes" id="UP001474120">
    <property type="component" value="Unassembled WGS sequence"/>
</dbReference>
<keyword evidence="2 4" id="KW-0378">Hydrolase</keyword>
<dbReference type="Gene3D" id="1.10.1400.10">
    <property type="match status" value="1"/>
</dbReference>